<dbReference type="InParanoid" id="A0A6J0PDZ5"/>
<sequence>MLCSAVTQSPSSFPRPPHPFSFTGKHLSHAFFFFSSTNPKTVFARPFRLSLLSKSSSEPIGSTPPSSPEDALEDPKPEPDLESVSDDDGGDGSFQIEIEKLEKKNGRRIRARIRVEADLETVWRVLTDYEGLADFIPSLTVSQLIEKKDKFVRLYQVGQQDLALGLKFNANGVLDCYERDLEILPFGRKRDIEFKMVEGDFHTFEGKWSIEQIDGDMCKDDENMVGKGFQTTLLYFVELEPKLWVPVRLLEGRVCREIKINLQSIREEAQRVQEVGHEALPTCIFRVQTFPGKLMIPTSTHIVPLELVSCYRLDPNVHPTK</sequence>
<accession>A0A6J0PDZ5</accession>
<dbReference type="SUPFAM" id="SSF55961">
    <property type="entry name" value="Bet v1-like"/>
    <property type="match status" value="1"/>
</dbReference>
<evidence type="ECO:0000256" key="1">
    <source>
        <dbReference type="SAM" id="MobiDB-lite"/>
    </source>
</evidence>
<name>A0A6J0PDZ5_ELAGV</name>
<dbReference type="CDD" id="cd08866">
    <property type="entry name" value="SRPBCC_11"/>
    <property type="match status" value="1"/>
</dbReference>
<dbReference type="OrthoDB" id="5732at2759"/>
<dbReference type="InterPro" id="IPR023393">
    <property type="entry name" value="START-like_dom_sf"/>
</dbReference>
<dbReference type="AlphaFoldDB" id="A0A6J0PDZ5"/>
<dbReference type="FunCoup" id="A0A6J0PDZ5">
    <property type="interactions" value="334"/>
</dbReference>
<evidence type="ECO:0000313" key="4">
    <source>
        <dbReference type="RefSeq" id="XP_019703517.1"/>
    </source>
</evidence>
<dbReference type="Proteomes" id="UP000504607">
    <property type="component" value="Chromosome 2"/>
</dbReference>
<feature type="region of interest" description="Disordered" evidence="1">
    <location>
        <begin position="54"/>
        <end position="93"/>
    </location>
</feature>
<dbReference type="RefSeq" id="XP_019703517.1">
    <property type="nucleotide sequence ID" value="XM_019847958.2"/>
</dbReference>
<dbReference type="Pfam" id="PF03364">
    <property type="entry name" value="Polyketide_cyc"/>
    <property type="match status" value="1"/>
</dbReference>
<organism evidence="3 4">
    <name type="scientific">Elaeis guineensis var. tenera</name>
    <name type="common">Oil palm</name>
    <dbReference type="NCBI Taxonomy" id="51953"/>
    <lineage>
        <taxon>Eukaryota</taxon>
        <taxon>Viridiplantae</taxon>
        <taxon>Streptophyta</taxon>
        <taxon>Embryophyta</taxon>
        <taxon>Tracheophyta</taxon>
        <taxon>Spermatophyta</taxon>
        <taxon>Magnoliopsida</taxon>
        <taxon>Liliopsida</taxon>
        <taxon>Arecaceae</taxon>
        <taxon>Arecoideae</taxon>
        <taxon>Cocoseae</taxon>
        <taxon>Elaeidinae</taxon>
        <taxon>Elaeis</taxon>
    </lineage>
</organism>
<dbReference type="PANTHER" id="PTHR34060">
    <property type="entry name" value="POLYKETIDE CYCLASE / DEHYDRASE AND LIPID TRANSPORT PROTEIN"/>
    <property type="match status" value="1"/>
</dbReference>
<dbReference type="Gene3D" id="3.30.530.20">
    <property type="match status" value="1"/>
</dbReference>
<dbReference type="InterPro" id="IPR005031">
    <property type="entry name" value="COQ10_START"/>
</dbReference>
<proteinExistence type="predicted"/>
<evidence type="ECO:0000313" key="3">
    <source>
        <dbReference type="Proteomes" id="UP000504607"/>
    </source>
</evidence>
<protein>
    <submittedName>
        <fullName evidence="4">Uncharacterized protein LOC105035620 isoform X1</fullName>
    </submittedName>
</protein>
<keyword evidence="3" id="KW-1185">Reference proteome</keyword>
<reference evidence="4" key="1">
    <citation type="submission" date="2025-08" db="UniProtKB">
        <authorList>
            <consortium name="RefSeq"/>
        </authorList>
    </citation>
    <scope>IDENTIFICATION</scope>
</reference>
<feature type="compositionally biased region" description="Acidic residues" evidence="1">
    <location>
        <begin position="80"/>
        <end position="90"/>
    </location>
</feature>
<feature type="compositionally biased region" description="Polar residues" evidence="1">
    <location>
        <begin position="54"/>
        <end position="64"/>
    </location>
</feature>
<feature type="domain" description="Coenzyme Q-binding protein COQ10 START" evidence="2">
    <location>
        <begin position="115"/>
        <end position="258"/>
    </location>
</feature>
<gene>
    <name evidence="4" type="primary">LOC105035620</name>
</gene>
<evidence type="ECO:0000259" key="2">
    <source>
        <dbReference type="Pfam" id="PF03364"/>
    </source>
</evidence>
<dbReference type="PANTHER" id="PTHR34060:SF1">
    <property type="entry name" value="POLYKETIDE CYCLASE _ DEHYDRASE AND LIPID TRANSPORT PROTEIN"/>
    <property type="match status" value="1"/>
</dbReference>